<evidence type="ECO:0000313" key="6">
    <source>
        <dbReference type="Proteomes" id="UP000295418"/>
    </source>
</evidence>
<dbReference type="PROSITE" id="PS00893">
    <property type="entry name" value="NUDIX_BOX"/>
    <property type="match status" value="1"/>
</dbReference>
<evidence type="ECO:0000256" key="1">
    <source>
        <dbReference type="ARBA" id="ARBA00001946"/>
    </source>
</evidence>
<dbReference type="PROSITE" id="PS51462">
    <property type="entry name" value="NUDIX"/>
    <property type="match status" value="1"/>
</dbReference>
<sequence length="160" mass="19032">MKVGSRMPIIINKKGDVFEEFLEISEEDIFRIKLDYPLTHSLVVAKYKDKYLLLFNRWRKEWEVPGGIIENGETCRDCAIRELYEETNQKASTLTFNGLMKFNLHNGKTEYGALYSSRLEQINEFIRNDEAEQIVFWDETQELDNINEIDKKLLEYYKES</sequence>
<dbReference type="PANTHER" id="PTHR43046:SF14">
    <property type="entry name" value="MUTT_NUDIX FAMILY PROTEIN"/>
    <property type="match status" value="1"/>
</dbReference>
<keyword evidence="6" id="KW-1185">Reference proteome</keyword>
<dbReference type="OrthoDB" id="9131041at2"/>
<dbReference type="PRINTS" id="PR00502">
    <property type="entry name" value="NUDIXFAMILY"/>
</dbReference>
<dbReference type="RefSeq" id="WP_132416983.1">
    <property type="nucleotide sequence ID" value="NZ_SKFG01000003.1"/>
</dbReference>
<dbReference type="InterPro" id="IPR020476">
    <property type="entry name" value="Nudix_hydrolase"/>
</dbReference>
<reference evidence="5 6" key="1">
    <citation type="submission" date="2019-03" db="EMBL/GenBank/DDBJ databases">
        <authorList>
            <person name="Kim M.K.M."/>
        </authorList>
    </citation>
    <scope>NUCLEOTIDE SEQUENCE [LARGE SCALE GENOMIC DNA]</scope>
    <source>
        <strain evidence="5 6">18JY21-1</strain>
    </source>
</reference>
<protein>
    <submittedName>
        <fullName evidence="5">NUDIX domain-containing protein</fullName>
    </submittedName>
</protein>
<proteinExistence type="inferred from homology"/>
<dbReference type="Pfam" id="PF00293">
    <property type="entry name" value="NUDIX"/>
    <property type="match status" value="1"/>
</dbReference>
<organism evidence="5 6">
    <name type="scientific">Paenibacillus albiflavus</name>
    <dbReference type="NCBI Taxonomy" id="2545760"/>
    <lineage>
        <taxon>Bacteria</taxon>
        <taxon>Bacillati</taxon>
        <taxon>Bacillota</taxon>
        <taxon>Bacilli</taxon>
        <taxon>Bacillales</taxon>
        <taxon>Paenibacillaceae</taxon>
        <taxon>Paenibacillus</taxon>
    </lineage>
</organism>
<name>A0A4R4EI08_9BACL</name>
<dbReference type="InterPro" id="IPR020084">
    <property type="entry name" value="NUDIX_hydrolase_CS"/>
</dbReference>
<evidence type="ECO:0000256" key="3">
    <source>
        <dbReference type="RuleBase" id="RU003476"/>
    </source>
</evidence>
<accession>A0A4R4EI08</accession>
<gene>
    <name evidence="5" type="ORF">E0485_05535</name>
</gene>
<dbReference type="InterPro" id="IPR000086">
    <property type="entry name" value="NUDIX_hydrolase_dom"/>
</dbReference>
<dbReference type="InterPro" id="IPR015797">
    <property type="entry name" value="NUDIX_hydrolase-like_dom_sf"/>
</dbReference>
<dbReference type="Gene3D" id="3.90.79.10">
    <property type="entry name" value="Nucleoside Triphosphate Pyrophosphohydrolase"/>
    <property type="match status" value="1"/>
</dbReference>
<comment type="caution">
    <text evidence="5">The sequence shown here is derived from an EMBL/GenBank/DDBJ whole genome shotgun (WGS) entry which is preliminary data.</text>
</comment>
<keyword evidence="2 3" id="KW-0378">Hydrolase</keyword>
<dbReference type="GO" id="GO:0016787">
    <property type="term" value="F:hydrolase activity"/>
    <property type="evidence" value="ECO:0007669"/>
    <property type="project" value="UniProtKB-KW"/>
</dbReference>
<dbReference type="EMBL" id="SKFG01000003">
    <property type="protein sequence ID" value="TCZ79327.1"/>
    <property type="molecule type" value="Genomic_DNA"/>
</dbReference>
<comment type="cofactor">
    <cofactor evidence="1">
        <name>Mg(2+)</name>
        <dbReference type="ChEBI" id="CHEBI:18420"/>
    </cofactor>
</comment>
<evidence type="ECO:0000259" key="4">
    <source>
        <dbReference type="PROSITE" id="PS51462"/>
    </source>
</evidence>
<dbReference type="Proteomes" id="UP000295418">
    <property type="component" value="Unassembled WGS sequence"/>
</dbReference>
<feature type="domain" description="Nudix hydrolase" evidence="4">
    <location>
        <begin position="35"/>
        <end position="160"/>
    </location>
</feature>
<comment type="similarity">
    <text evidence="3">Belongs to the Nudix hydrolase family.</text>
</comment>
<evidence type="ECO:0000256" key="2">
    <source>
        <dbReference type="ARBA" id="ARBA00022801"/>
    </source>
</evidence>
<dbReference type="SUPFAM" id="SSF55811">
    <property type="entry name" value="Nudix"/>
    <property type="match status" value="1"/>
</dbReference>
<evidence type="ECO:0000313" key="5">
    <source>
        <dbReference type="EMBL" id="TCZ79327.1"/>
    </source>
</evidence>
<dbReference type="AlphaFoldDB" id="A0A4R4EI08"/>
<dbReference type="PANTHER" id="PTHR43046">
    <property type="entry name" value="GDP-MANNOSE MANNOSYL HYDROLASE"/>
    <property type="match status" value="1"/>
</dbReference>